<reference evidence="2 3" key="1">
    <citation type="submission" date="2009-01" db="EMBL/GenBank/DDBJ databases">
        <authorList>
            <person name="Fulton L."/>
            <person name="Clifton S."/>
            <person name="Chinwalla A.T."/>
            <person name="Mitreva M."/>
            <person name="Sodergren E."/>
            <person name="Weinstock G."/>
            <person name="Clifton S."/>
            <person name="Dooling D.J."/>
            <person name="Fulton B."/>
            <person name="Minx P."/>
            <person name="Pepin K.H."/>
            <person name="Johnson M."/>
            <person name="Bhonagiri V."/>
            <person name="Nash W.E."/>
            <person name="Mardis E.R."/>
            <person name="Wilson R.K."/>
        </authorList>
    </citation>
    <scope>NUCLEOTIDE SEQUENCE [LARGE SCALE GENOMIC DNA]</scope>
    <source>
        <strain evidence="2 3">ATCC 33806</strain>
    </source>
</reference>
<evidence type="ECO:0000313" key="2">
    <source>
        <dbReference type="EMBL" id="EEG28013.1"/>
    </source>
</evidence>
<dbReference type="EMBL" id="ACEB01000004">
    <property type="protein sequence ID" value="EEG28013.1"/>
    <property type="molecule type" value="Genomic_DNA"/>
</dbReference>
<comment type="caution">
    <text evidence="2">The sequence shown here is derived from an EMBL/GenBank/DDBJ whole genome shotgun (WGS) entry which is preliminary data.</text>
</comment>
<accession>C0E0C2</accession>
<gene>
    <name evidence="2" type="ORF">CORMATOL_00422</name>
</gene>
<dbReference type="Proteomes" id="UP000006247">
    <property type="component" value="Unassembled WGS sequence"/>
</dbReference>
<protein>
    <submittedName>
        <fullName evidence="2">Uncharacterized protein</fullName>
    </submittedName>
</protein>
<evidence type="ECO:0000256" key="1">
    <source>
        <dbReference type="SAM" id="SignalP"/>
    </source>
</evidence>
<dbReference type="HOGENOM" id="CLU_1537514_0_0_11"/>
<sequence length="174" mass="18400">MAMKRAIAGLMSLALMTGGILAAPTALAAERAGTCNVDAGAPAQRGAGTMTADKSTYKPGDVVTLTGTGFRPLIDAYLSLDSNTANWPKDQSAGSSLKIYDDYDQALYLRDSDLGGSFTTKVVLPKLDDDFTTGKHTITLVGIDYSGRPTIMKNVEFWVNESGESTAFCGADYH</sequence>
<keyword evidence="1" id="KW-0732">Signal</keyword>
<dbReference type="AlphaFoldDB" id="C0E0C2"/>
<proteinExistence type="predicted"/>
<organism evidence="2 3">
    <name type="scientific">Corynebacterium matruchotii ATCC 33806</name>
    <dbReference type="NCBI Taxonomy" id="566549"/>
    <lineage>
        <taxon>Bacteria</taxon>
        <taxon>Bacillati</taxon>
        <taxon>Actinomycetota</taxon>
        <taxon>Actinomycetes</taxon>
        <taxon>Mycobacteriales</taxon>
        <taxon>Corynebacteriaceae</taxon>
        <taxon>Corynebacterium</taxon>
    </lineage>
</organism>
<feature type="chain" id="PRO_5002897700" evidence="1">
    <location>
        <begin position="29"/>
        <end position="174"/>
    </location>
</feature>
<name>C0E0C2_9CORY</name>
<evidence type="ECO:0000313" key="3">
    <source>
        <dbReference type="Proteomes" id="UP000006247"/>
    </source>
</evidence>
<feature type="signal peptide" evidence="1">
    <location>
        <begin position="1"/>
        <end position="28"/>
    </location>
</feature>